<dbReference type="Gene3D" id="3.40.50.300">
    <property type="entry name" value="P-loop containing nucleotide triphosphate hydrolases"/>
    <property type="match status" value="1"/>
</dbReference>
<sequence length="1187" mass="133586">MATFGHTWWGEQWLSAFNGIDDTNRLPRGRRYAANGSVLRIEIQGTRVDARVRGSQRTPYRVAISLDAFNAAQRQQLLVAISDDPAILSRLLNRQLPQPVLDIARALDIQLFPRRWHDIRANCSCPDWAMPCKHIAAVIYLIANEIDKNPFRVFELHGLDLAAELEARVGMRLETLEALPTPLTFWAQTPAVEGWTPAEACQFDAIDLTGIPPLQDKVLTILSGKPLFYPKDFRATLASQYKRTAREASRFDDEAQEPWMAADQLRGLTFIIDENGHFLHALNHNDETQRPTAAAPDTIDTSLDTWLQRLNALPPGLEPYLSHPLLLWRLLLRVALKLIEQRAYVPAVLNNSADETLIHWRPATSSAPVLALISALQSLCPPNLIQLQHKPKGRRTTVQLYGDAQTQIQAALQLILSHFIARGYSPASATVACEPIEQLFFGGKAQRFERFESAETPRVIRHWLNRLSLSERSHRLFLQVEERLDDRLSVDIRIEQRSNGTHQPTATAADGPLQTLDSLLAAPELSQTRVEVLADLAVLADYLPQIEQLYRQQDRLAELDFSLAEFTPIFRQTLPALRMLGIQVILPKALRDLAQPRLSLALSGEGTEAAVNYLNLDQLLQFDWQIAIGDQRLGLSEFRQLVQASSGIVRLLDQYVLVDDTELQRLMTRLDALPESLSRVELLKAGLAEELDDTRVDLVGGAQSLFNQLQQRQPAPLPAGLNASLRPYQLRGYEWLVQNARIGFGSLLADDMGLGKTLQVIAALLHLKETGQLDTQKALVVAPTSLLTNWSREITRFAPDLRVQIYHGGARNLALAEHDIILTSYGLVRTDAKVLGKPDWRALVIDEAQNIKNPGSAQTKAIKKIRADIRIGMSGTPVENRLLEYWSLFDFSNRGYLGNQKHFQAEFANPIERDRDQGRLERFRKITAPFILRRLKSDKQIISDLPDKIESNRYCALSTQQAALYQSTVDAIMQDLQASEGIERRGIIFKLLNALKQICNSPAQFLSQDQALVEDSGKLAAFMEIMTELDGCGEKALIFTQYTRMGDLLADSLRRQFGWEVPFLHGGLSRKQRDEMVESFQNERGVRAMILSLKAGGTGLNLTAASQVIHYDLWWNPAVEAQATDRAYRIGQQRKVLVHRLITENTFEEKIDAMIQSKKELADLSVASGEQWITELSNQQLRELISL</sequence>
<dbReference type="PROSITE" id="PS51194">
    <property type="entry name" value="HELICASE_CTER"/>
    <property type="match status" value="1"/>
</dbReference>
<dbReference type="Gene3D" id="3.40.50.10810">
    <property type="entry name" value="Tandem AAA-ATPase domain"/>
    <property type="match status" value="1"/>
</dbReference>
<evidence type="ECO:0000256" key="3">
    <source>
        <dbReference type="PROSITE-ProRule" id="PRU00325"/>
    </source>
</evidence>
<name>A0A1A9F126_9GAMM</name>
<dbReference type="GO" id="GO:0016787">
    <property type="term" value="F:hydrolase activity"/>
    <property type="evidence" value="ECO:0007669"/>
    <property type="project" value="UniProtKB-KW"/>
</dbReference>
<feature type="domain" description="Helicase ATP-binding" evidence="5">
    <location>
        <begin position="737"/>
        <end position="895"/>
    </location>
</feature>
<proteinExistence type="predicted"/>
<keyword evidence="3" id="KW-0862">Zinc</keyword>
<dbReference type="InterPro" id="IPR022138">
    <property type="entry name" value="DUF3670"/>
</dbReference>
<keyword evidence="1" id="KW-0378">Hydrolase</keyword>
<accession>A0A1A9F126</accession>
<organism evidence="7 8">
    <name type="scientific">Marinobacterium aestuarii</name>
    <dbReference type="NCBI Taxonomy" id="1821621"/>
    <lineage>
        <taxon>Bacteria</taxon>
        <taxon>Pseudomonadati</taxon>
        <taxon>Pseudomonadota</taxon>
        <taxon>Gammaproteobacteria</taxon>
        <taxon>Oceanospirillales</taxon>
        <taxon>Oceanospirillaceae</taxon>
        <taxon>Marinobacterium</taxon>
    </lineage>
</organism>
<gene>
    <name evidence="7" type="ORF">A8C75_16490</name>
</gene>
<dbReference type="KEGG" id="mars:A8C75_16490"/>
<evidence type="ECO:0000313" key="8">
    <source>
        <dbReference type="Proteomes" id="UP000078070"/>
    </source>
</evidence>
<dbReference type="STRING" id="1821621.A8C75_16490"/>
<dbReference type="InterPro" id="IPR049730">
    <property type="entry name" value="SNF2/RAD54-like_C"/>
</dbReference>
<dbReference type="InterPro" id="IPR000330">
    <property type="entry name" value="SNF2_N"/>
</dbReference>
<evidence type="ECO:0000259" key="4">
    <source>
        <dbReference type="PROSITE" id="PS50966"/>
    </source>
</evidence>
<dbReference type="SUPFAM" id="SSF52540">
    <property type="entry name" value="P-loop containing nucleoside triphosphate hydrolases"/>
    <property type="match status" value="2"/>
</dbReference>
<keyword evidence="3" id="KW-0479">Metal-binding</keyword>
<feature type="domain" description="Helicase C-terminal" evidence="6">
    <location>
        <begin position="1024"/>
        <end position="1177"/>
    </location>
</feature>
<evidence type="ECO:0000259" key="6">
    <source>
        <dbReference type="PROSITE" id="PS51194"/>
    </source>
</evidence>
<dbReference type="EMBL" id="CP015839">
    <property type="protein sequence ID" value="ANG63916.1"/>
    <property type="molecule type" value="Genomic_DNA"/>
</dbReference>
<dbReference type="Proteomes" id="UP000078070">
    <property type="component" value="Chromosome"/>
</dbReference>
<reference evidence="8" key="1">
    <citation type="submission" date="2016-05" db="EMBL/GenBank/DDBJ databases">
        <authorList>
            <person name="Baek K."/>
            <person name="Yang S.-J."/>
        </authorList>
    </citation>
    <scope>NUCLEOTIDE SEQUENCE [LARGE SCALE GENOMIC DNA]</scope>
    <source>
        <strain evidence="8">ST58-10</strain>
    </source>
</reference>
<dbReference type="PROSITE" id="PS50966">
    <property type="entry name" value="ZF_SWIM"/>
    <property type="match status" value="1"/>
</dbReference>
<dbReference type="FunFam" id="3.40.50.300:FF:000533">
    <property type="entry name" value="Helicase, Snf2 family"/>
    <property type="match status" value="1"/>
</dbReference>
<dbReference type="InterPro" id="IPR038718">
    <property type="entry name" value="SNF2-like_sf"/>
</dbReference>
<dbReference type="Pfam" id="PF00271">
    <property type="entry name" value="Helicase_C"/>
    <property type="match status" value="1"/>
</dbReference>
<dbReference type="CDD" id="cd18793">
    <property type="entry name" value="SF2_C_SNF"/>
    <property type="match status" value="1"/>
</dbReference>
<reference evidence="7 8" key="2">
    <citation type="journal article" date="2018" name="Int. J. Syst. Evol. Microbiol.">
        <title>Marinobacterium aestuarii sp. nov., a benzene-degrading marine bacterium isolated from estuary sediment.</title>
        <authorList>
            <person name="Bae S.S."/>
            <person name="Jung J."/>
            <person name="Chung D."/>
            <person name="Baek K."/>
        </authorList>
    </citation>
    <scope>NUCLEOTIDE SEQUENCE [LARGE SCALE GENOMIC DNA]</scope>
    <source>
        <strain evidence="7 8">ST58-10</strain>
    </source>
</reference>
<dbReference type="Pfam" id="PF12419">
    <property type="entry name" value="DUF3670"/>
    <property type="match status" value="1"/>
</dbReference>
<dbReference type="CDD" id="cd18012">
    <property type="entry name" value="DEXQc_arch_SWI2_SNF2"/>
    <property type="match status" value="1"/>
</dbReference>
<dbReference type="OrthoDB" id="9760715at2"/>
<dbReference type="GO" id="GO:0005524">
    <property type="term" value="F:ATP binding"/>
    <property type="evidence" value="ECO:0007669"/>
    <property type="project" value="InterPro"/>
</dbReference>
<feature type="domain" description="SWIM-type" evidence="4">
    <location>
        <begin position="107"/>
        <end position="143"/>
    </location>
</feature>
<dbReference type="InterPro" id="IPR014001">
    <property type="entry name" value="Helicase_ATP-bd"/>
</dbReference>
<dbReference type="AlphaFoldDB" id="A0A1A9F126"/>
<evidence type="ECO:0008006" key="9">
    <source>
        <dbReference type="Google" id="ProtNLM"/>
    </source>
</evidence>
<keyword evidence="3" id="KW-0863">Zinc-finger</keyword>
<evidence type="ECO:0000313" key="7">
    <source>
        <dbReference type="EMBL" id="ANG63916.1"/>
    </source>
</evidence>
<dbReference type="RefSeq" id="WP_067384918.1">
    <property type="nucleotide sequence ID" value="NZ_CP015839.1"/>
</dbReference>
<dbReference type="Pfam" id="PF00176">
    <property type="entry name" value="SNF2-rel_dom"/>
    <property type="match status" value="1"/>
</dbReference>
<dbReference type="InterPro" id="IPR007527">
    <property type="entry name" value="Znf_SWIM"/>
</dbReference>
<dbReference type="SMART" id="SM00490">
    <property type="entry name" value="HELICc"/>
    <property type="match status" value="1"/>
</dbReference>
<keyword evidence="2" id="KW-0547">Nucleotide-binding</keyword>
<keyword evidence="2" id="KW-0067">ATP-binding</keyword>
<dbReference type="GO" id="GO:0008270">
    <property type="term" value="F:zinc ion binding"/>
    <property type="evidence" value="ECO:0007669"/>
    <property type="project" value="UniProtKB-KW"/>
</dbReference>
<dbReference type="GO" id="GO:0004386">
    <property type="term" value="F:helicase activity"/>
    <property type="evidence" value="ECO:0007669"/>
    <property type="project" value="UniProtKB-KW"/>
</dbReference>
<evidence type="ECO:0000256" key="2">
    <source>
        <dbReference type="ARBA" id="ARBA00022806"/>
    </source>
</evidence>
<keyword evidence="8" id="KW-1185">Reference proteome</keyword>
<protein>
    <recommendedName>
        <fullName evidence="9">Helicase SNF2</fullName>
    </recommendedName>
</protein>
<dbReference type="SMART" id="SM00487">
    <property type="entry name" value="DEXDc"/>
    <property type="match status" value="1"/>
</dbReference>
<dbReference type="Pfam" id="PF04434">
    <property type="entry name" value="SWIM"/>
    <property type="match status" value="1"/>
</dbReference>
<evidence type="ECO:0000256" key="1">
    <source>
        <dbReference type="ARBA" id="ARBA00022801"/>
    </source>
</evidence>
<dbReference type="PANTHER" id="PTHR10799">
    <property type="entry name" value="SNF2/RAD54 HELICASE FAMILY"/>
    <property type="match status" value="1"/>
</dbReference>
<dbReference type="InterPro" id="IPR001650">
    <property type="entry name" value="Helicase_C-like"/>
</dbReference>
<evidence type="ECO:0000259" key="5">
    <source>
        <dbReference type="PROSITE" id="PS51192"/>
    </source>
</evidence>
<dbReference type="PROSITE" id="PS51192">
    <property type="entry name" value="HELICASE_ATP_BIND_1"/>
    <property type="match status" value="1"/>
</dbReference>
<keyword evidence="2" id="KW-0347">Helicase</keyword>
<dbReference type="InterPro" id="IPR027417">
    <property type="entry name" value="P-loop_NTPase"/>
</dbReference>